<dbReference type="GO" id="GO:0005743">
    <property type="term" value="C:mitochondrial inner membrane"/>
    <property type="evidence" value="ECO:0007669"/>
    <property type="project" value="UniProtKB-SubCell"/>
</dbReference>
<keyword evidence="3" id="KW-0812">Transmembrane</keyword>
<evidence type="ECO:0000256" key="7">
    <source>
        <dbReference type="ARBA" id="ARBA00023128"/>
    </source>
</evidence>
<dbReference type="PANTHER" id="PTHR45829">
    <property type="entry name" value="MITOCHONDRIAL CARRIER PROTEIN RIM2"/>
    <property type="match status" value="1"/>
</dbReference>
<dbReference type="EMBL" id="MIKF01000117">
    <property type="protein sequence ID" value="RTE77570.1"/>
    <property type="molecule type" value="Genomic_DNA"/>
</dbReference>
<keyword evidence="5" id="KW-0999">Mitochondrion inner membrane</keyword>
<keyword evidence="2" id="KW-0813">Transport</keyword>
<protein>
    <submittedName>
        <fullName evidence="9">Uncharacterized protein</fullName>
    </submittedName>
</protein>
<dbReference type="Gene3D" id="1.50.40.10">
    <property type="entry name" value="Mitochondrial carrier domain"/>
    <property type="match status" value="1"/>
</dbReference>
<evidence type="ECO:0000313" key="9">
    <source>
        <dbReference type="EMBL" id="RTE77570.1"/>
    </source>
</evidence>
<organism evidence="9 10">
    <name type="scientific">Fusarium euwallaceae</name>
    <dbReference type="NCBI Taxonomy" id="1147111"/>
    <lineage>
        <taxon>Eukaryota</taxon>
        <taxon>Fungi</taxon>
        <taxon>Dikarya</taxon>
        <taxon>Ascomycota</taxon>
        <taxon>Pezizomycotina</taxon>
        <taxon>Sordariomycetes</taxon>
        <taxon>Hypocreomycetidae</taxon>
        <taxon>Hypocreales</taxon>
        <taxon>Nectriaceae</taxon>
        <taxon>Fusarium</taxon>
        <taxon>Fusarium solani species complex</taxon>
    </lineage>
</organism>
<dbReference type="SUPFAM" id="SSF103506">
    <property type="entry name" value="Mitochondrial carrier"/>
    <property type="match status" value="1"/>
</dbReference>
<keyword evidence="6" id="KW-1133">Transmembrane helix</keyword>
<comment type="caution">
    <text evidence="9">The sequence shown here is derived from an EMBL/GenBank/DDBJ whole genome shotgun (WGS) entry which is preliminary data.</text>
</comment>
<dbReference type="GO" id="GO:1990519">
    <property type="term" value="P:pyrimidine nucleotide import into mitochondrion"/>
    <property type="evidence" value="ECO:0007669"/>
    <property type="project" value="TreeGrafter"/>
</dbReference>
<evidence type="ECO:0000313" key="10">
    <source>
        <dbReference type="Proteomes" id="UP000287124"/>
    </source>
</evidence>
<evidence type="ECO:0000256" key="4">
    <source>
        <dbReference type="ARBA" id="ARBA00022737"/>
    </source>
</evidence>
<dbReference type="InterPro" id="IPR018108">
    <property type="entry name" value="MCP_transmembrane"/>
</dbReference>
<evidence type="ECO:0000256" key="1">
    <source>
        <dbReference type="ARBA" id="ARBA00004448"/>
    </source>
</evidence>
<dbReference type="InterPro" id="IPR049562">
    <property type="entry name" value="SLC25A33/36-like"/>
</dbReference>
<dbReference type="InterPro" id="IPR023395">
    <property type="entry name" value="MCP_dom_sf"/>
</dbReference>
<keyword evidence="4" id="KW-0677">Repeat</keyword>
<dbReference type="AlphaFoldDB" id="A0A430LPH1"/>
<keyword evidence="10" id="KW-1185">Reference proteome</keyword>
<evidence type="ECO:0000256" key="8">
    <source>
        <dbReference type="ARBA" id="ARBA00023136"/>
    </source>
</evidence>
<gene>
    <name evidence="9" type="ORF">BHE90_007952</name>
</gene>
<comment type="subcellular location">
    <subcellularLocation>
        <location evidence="1">Mitochondrion inner membrane</location>
        <topology evidence="1">Multi-pass membrane protein</topology>
    </subcellularLocation>
</comment>
<evidence type="ECO:0000256" key="6">
    <source>
        <dbReference type="ARBA" id="ARBA00022989"/>
    </source>
</evidence>
<sequence length="78" mass="8639">MLAYLPRWTVYFTVYHESNEALTTRFDIQQAWIASSVSAGSAGICSTISTNPLWVVKTRLMTQSSIPRGSRSALDVAQ</sequence>
<evidence type="ECO:0000256" key="2">
    <source>
        <dbReference type="ARBA" id="ARBA00022448"/>
    </source>
</evidence>
<proteinExistence type="predicted"/>
<evidence type="ECO:0000256" key="3">
    <source>
        <dbReference type="ARBA" id="ARBA00022692"/>
    </source>
</evidence>
<reference evidence="9 10" key="1">
    <citation type="submission" date="2017-06" db="EMBL/GenBank/DDBJ databases">
        <title>Comparative genomic analysis of Ambrosia Fusariam Clade fungi.</title>
        <authorList>
            <person name="Stajich J.E."/>
            <person name="Carrillo J."/>
            <person name="Kijimoto T."/>
            <person name="Eskalen A."/>
            <person name="O'Donnell K."/>
            <person name="Kasson M."/>
        </authorList>
    </citation>
    <scope>NUCLEOTIDE SEQUENCE [LARGE SCALE GENOMIC DNA]</scope>
    <source>
        <strain evidence="9 10">UCR1854</strain>
    </source>
</reference>
<evidence type="ECO:0000256" key="5">
    <source>
        <dbReference type="ARBA" id="ARBA00022792"/>
    </source>
</evidence>
<keyword evidence="7" id="KW-0496">Mitochondrion</keyword>
<dbReference type="Proteomes" id="UP000287124">
    <property type="component" value="Unassembled WGS sequence"/>
</dbReference>
<name>A0A430LPH1_9HYPO</name>
<accession>A0A430LPH1</accession>
<dbReference type="GO" id="GO:0015218">
    <property type="term" value="F:pyrimidine nucleotide transmembrane transporter activity"/>
    <property type="evidence" value="ECO:0007669"/>
    <property type="project" value="InterPro"/>
</dbReference>
<keyword evidence="8" id="KW-0472">Membrane</keyword>
<dbReference type="PANTHER" id="PTHR45829:SF1">
    <property type="entry name" value="CARRIER PROTEIN, PUTATIVE (AFU_ORTHOLOGUE AFUA_4G06780)-RELATED"/>
    <property type="match status" value="1"/>
</dbReference>
<dbReference type="Pfam" id="PF00153">
    <property type="entry name" value="Mito_carr"/>
    <property type="match status" value="1"/>
</dbReference>